<keyword evidence="5" id="KW-0804">Transcription</keyword>
<dbReference type="RefSeq" id="WP_238234787.1">
    <property type="nucleotide sequence ID" value="NZ_BPQQ01000019.1"/>
</dbReference>
<evidence type="ECO:0000313" key="8">
    <source>
        <dbReference type="EMBL" id="GJD99901.1"/>
    </source>
</evidence>
<dbReference type="NCBIfam" id="TIGR02937">
    <property type="entry name" value="sigma70-ECF"/>
    <property type="match status" value="1"/>
</dbReference>
<organism evidence="8 9">
    <name type="scientific">Methylobacterium isbiliense</name>
    <dbReference type="NCBI Taxonomy" id="315478"/>
    <lineage>
        <taxon>Bacteria</taxon>
        <taxon>Pseudomonadati</taxon>
        <taxon>Pseudomonadota</taxon>
        <taxon>Alphaproteobacteria</taxon>
        <taxon>Hyphomicrobiales</taxon>
        <taxon>Methylobacteriaceae</taxon>
        <taxon>Methylobacterium</taxon>
    </lineage>
</organism>
<keyword evidence="4" id="KW-0238">DNA-binding</keyword>
<dbReference type="Pfam" id="PF04542">
    <property type="entry name" value="Sigma70_r2"/>
    <property type="match status" value="1"/>
</dbReference>
<protein>
    <submittedName>
        <fullName evidence="8">ECF RNA polymerase sigma factor SigF</fullName>
    </submittedName>
</protein>
<evidence type="ECO:0000259" key="7">
    <source>
        <dbReference type="Pfam" id="PF08281"/>
    </source>
</evidence>
<evidence type="ECO:0000256" key="5">
    <source>
        <dbReference type="ARBA" id="ARBA00023163"/>
    </source>
</evidence>
<name>A0ABQ4SAA1_9HYPH</name>
<evidence type="ECO:0000259" key="6">
    <source>
        <dbReference type="Pfam" id="PF04542"/>
    </source>
</evidence>
<gene>
    <name evidence="8" type="primary">sigF_1</name>
    <name evidence="8" type="ORF">GMJLKIPL_1819</name>
</gene>
<dbReference type="InterPro" id="IPR036388">
    <property type="entry name" value="WH-like_DNA-bd_sf"/>
</dbReference>
<dbReference type="Pfam" id="PF08281">
    <property type="entry name" value="Sigma70_r4_2"/>
    <property type="match status" value="1"/>
</dbReference>
<feature type="domain" description="RNA polymerase sigma-70 region 2" evidence="6">
    <location>
        <begin position="33"/>
        <end position="98"/>
    </location>
</feature>
<sequence>MTCPGPSPGEARLAAAMTAAQGGDPRAYRILLRDCVPVIAATARARGVPAPALDDVVQETLLTLHRVRASYDPARPFLPWLRALAQRRSIDHLRRSARQAAEVHAPTAIESAVDPAPLSSEQVARHDRQSLLTRAIEALPPAQKLAVELLVLRERSLAEAAAGTGRSKVSLKVNLHRAIGALRNTLSDREGEEPGLRSGRI</sequence>
<comment type="similarity">
    <text evidence="1">Belongs to the sigma-70 factor family. ECF subfamily.</text>
</comment>
<dbReference type="Gene3D" id="1.10.10.10">
    <property type="entry name" value="Winged helix-like DNA-binding domain superfamily/Winged helix DNA-binding domain"/>
    <property type="match status" value="1"/>
</dbReference>
<dbReference type="InterPro" id="IPR013324">
    <property type="entry name" value="RNA_pol_sigma_r3/r4-like"/>
</dbReference>
<keyword evidence="2" id="KW-0805">Transcription regulation</keyword>
<dbReference type="EMBL" id="BPQQ01000019">
    <property type="protein sequence ID" value="GJD99901.1"/>
    <property type="molecule type" value="Genomic_DNA"/>
</dbReference>
<dbReference type="PANTHER" id="PTHR43133:SF58">
    <property type="entry name" value="ECF RNA POLYMERASE SIGMA FACTOR SIGD"/>
    <property type="match status" value="1"/>
</dbReference>
<dbReference type="InterPro" id="IPR014284">
    <property type="entry name" value="RNA_pol_sigma-70_dom"/>
</dbReference>
<dbReference type="PANTHER" id="PTHR43133">
    <property type="entry name" value="RNA POLYMERASE ECF-TYPE SIGMA FACTO"/>
    <property type="match status" value="1"/>
</dbReference>
<keyword evidence="3" id="KW-0731">Sigma factor</keyword>
<comment type="caution">
    <text evidence="8">The sequence shown here is derived from an EMBL/GenBank/DDBJ whole genome shotgun (WGS) entry which is preliminary data.</text>
</comment>
<dbReference type="InterPro" id="IPR013325">
    <property type="entry name" value="RNA_pol_sigma_r2"/>
</dbReference>
<evidence type="ECO:0000256" key="2">
    <source>
        <dbReference type="ARBA" id="ARBA00023015"/>
    </source>
</evidence>
<proteinExistence type="inferred from homology"/>
<reference evidence="8" key="2">
    <citation type="submission" date="2021-08" db="EMBL/GenBank/DDBJ databases">
        <authorList>
            <person name="Tani A."/>
            <person name="Ola A."/>
            <person name="Ogura Y."/>
            <person name="Katsura K."/>
            <person name="Hayashi T."/>
        </authorList>
    </citation>
    <scope>NUCLEOTIDE SEQUENCE</scope>
    <source>
        <strain evidence="8">DSM 17168</strain>
    </source>
</reference>
<evidence type="ECO:0000256" key="1">
    <source>
        <dbReference type="ARBA" id="ARBA00010641"/>
    </source>
</evidence>
<feature type="domain" description="RNA polymerase sigma factor 70 region 4 type 2" evidence="7">
    <location>
        <begin position="131"/>
        <end position="179"/>
    </location>
</feature>
<dbReference type="InterPro" id="IPR013249">
    <property type="entry name" value="RNA_pol_sigma70_r4_t2"/>
</dbReference>
<dbReference type="Gene3D" id="1.10.1740.10">
    <property type="match status" value="1"/>
</dbReference>
<dbReference type="InterPro" id="IPR039425">
    <property type="entry name" value="RNA_pol_sigma-70-like"/>
</dbReference>
<dbReference type="Proteomes" id="UP001055153">
    <property type="component" value="Unassembled WGS sequence"/>
</dbReference>
<evidence type="ECO:0000256" key="4">
    <source>
        <dbReference type="ARBA" id="ARBA00023125"/>
    </source>
</evidence>
<evidence type="ECO:0000256" key="3">
    <source>
        <dbReference type="ARBA" id="ARBA00023082"/>
    </source>
</evidence>
<dbReference type="SUPFAM" id="SSF88946">
    <property type="entry name" value="Sigma2 domain of RNA polymerase sigma factors"/>
    <property type="match status" value="1"/>
</dbReference>
<evidence type="ECO:0000313" key="9">
    <source>
        <dbReference type="Proteomes" id="UP001055153"/>
    </source>
</evidence>
<reference evidence="8" key="1">
    <citation type="journal article" date="2021" name="Front. Microbiol.">
        <title>Comprehensive Comparative Genomics and Phenotyping of Methylobacterium Species.</title>
        <authorList>
            <person name="Alessa O."/>
            <person name="Ogura Y."/>
            <person name="Fujitani Y."/>
            <person name="Takami H."/>
            <person name="Hayashi T."/>
            <person name="Sahin N."/>
            <person name="Tani A."/>
        </authorList>
    </citation>
    <scope>NUCLEOTIDE SEQUENCE</scope>
    <source>
        <strain evidence="8">DSM 17168</strain>
    </source>
</reference>
<accession>A0ABQ4SAA1</accession>
<dbReference type="SUPFAM" id="SSF88659">
    <property type="entry name" value="Sigma3 and sigma4 domains of RNA polymerase sigma factors"/>
    <property type="match status" value="1"/>
</dbReference>
<dbReference type="InterPro" id="IPR007627">
    <property type="entry name" value="RNA_pol_sigma70_r2"/>
</dbReference>
<keyword evidence="9" id="KW-1185">Reference proteome</keyword>